<comment type="caution">
    <text evidence="1">The sequence shown here is derived from an EMBL/GenBank/DDBJ whole genome shotgun (WGS) entry which is preliminary data.</text>
</comment>
<evidence type="ECO:0000313" key="2">
    <source>
        <dbReference type="Proteomes" id="UP000251213"/>
    </source>
</evidence>
<proteinExistence type="predicted"/>
<organism evidence="1 2">
    <name type="scientific">Thermoflavimicrobium daqui</name>
    <dbReference type="NCBI Taxonomy" id="2137476"/>
    <lineage>
        <taxon>Bacteria</taxon>
        <taxon>Bacillati</taxon>
        <taxon>Bacillota</taxon>
        <taxon>Bacilli</taxon>
        <taxon>Bacillales</taxon>
        <taxon>Thermoactinomycetaceae</taxon>
        <taxon>Thermoflavimicrobium</taxon>
    </lineage>
</organism>
<dbReference type="EMBL" id="QJKK01000009">
    <property type="protein sequence ID" value="RAL22561.1"/>
    <property type="molecule type" value="Genomic_DNA"/>
</dbReference>
<protein>
    <submittedName>
        <fullName evidence="1">Uncharacterized protein</fullName>
    </submittedName>
</protein>
<dbReference type="Proteomes" id="UP000251213">
    <property type="component" value="Unassembled WGS sequence"/>
</dbReference>
<dbReference type="AlphaFoldDB" id="A0A364K2J9"/>
<gene>
    <name evidence="1" type="ORF">DL897_14210</name>
</gene>
<accession>A0A364K2J9</accession>
<sequence length="127" mass="14796">MTASFSFNNLAEIYGMRCVGMEFKPNYNMSFSEIRKERWRSIEGFQKGIKPAYYDNLKNLSLDEIQQLESYPHVEVDSDSMIYFQSDTLKNAFLVKLNDLVPFSADYRYCGLKAHGFNRGMKDCVAR</sequence>
<evidence type="ECO:0000313" key="1">
    <source>
        <dbReference type="EMBL" id="RAL22561.1"/>
    </source>
</evidence>
<name>A0A364K2J9_9BACL</name>
<dbReference type="RefSeq" id="WP_113659804.1">
    <property type="nucleotide sequence ID" value="NZ_KZ845671.1"/>
</dbReference>
<reference evidence="1 2" key="1">
    <citation type="submission" date="2018-06" db="EMBL/GenBank/DDBJ databases">
        <title>Thermoflavimicrobium daqus sp. nov., a thermophilic microbe isolated from Moutai-flavour Daqu.</title>
        <authorList>
            <person name="Wang X."/>
            <person name="Zhou H."/>
        </authorList>
    </citation>
    <scope>NUCLEOTIDE SEQUENCE [LARGE SCALE GENOMIC DNA]</scope>
    <source>
        <strain evidence="1 2">FBKL4.011</strain>
    </source>
</reference>
<keyword evidence="2" id="KW-1185">Reference proteome</keyword>
<reference evidence="1 2" key="2">
    <citation type="submission" date="2018-06" db="EMBL/GenBank/DDBJ databases">
        <authorList>
            <person name="Zhirakovskaya E."/>
        </authorList>
    </citation>
    <scope>NUCLEOTIDE SEQUENCE [LARGE SCALE GENOMIC DNA]</scope>
    <source>
        <strain evidence="1 2">FBKL4.011</strain>
    </source>
</reference>